<protein>
    <submittedName>
        <fullName evidence="1">Uncharacterized protein</fullName>
    </submittedName>
</protein>
<keyword evidence="2" id="KW-1185">Reference proteome</keyword>
<evidence type="ECO:0000313" key="1">
    <source>
        <dbReference type="EMBL" id="PXY47260.1"/>
    </source>
</evidence>
<accession>A0A2V4CBC1</accession>
<dbReference type="Proteomes" id="UP000247681">
    <property type="component" value="Unassembled WGS sequence"/>
</dbReference>
<name>A0A2V4CBC1_9FLAO</name>
<comment type="caution">
    <text evidence="1">The sequence shown here is derived from an EMBL/GenBank/DDBJ whole genome shotgun (WGS) entry which is preliminary data.</text>
</comment>
<gene>
    <name evidence="1" type="ORF">DMB68_08970</name>
</gene>
<sequence>MKISDFQSPSTKVGDVKVNNFMMVIGADLNFAMSNIEFMFTKNFNSKINNTFKRESSSIIAVDDKNAQAMVYLGQYGFDLSELYARKLRKKIFEEKRTLSDISFLKPLYYENQKELNELISKTSNETNLGSEKDKLEKLHEQVLKEIEELSDFCKECKTPKKNK</sequence>
<evidence type="ECO:0000313" key="2">
    <source>
        <dbReference type="Proteomes" id="UP000247681"/>
    </source>
</evidence>
<dbReference type="EMBL" id="QJHL01000001">
    <property type="protein sequence ID" value="PXY47260.1"/>
    <property type="molecule type" value="Genomic_DNA"/>
</dbReference>
<dbReference type="AlphaFoldDB" id="A0A2V4CBC1"/>
<organism evidence="1 2">
    <name type="scientific">Flavobacterium hydrophilum</name>
    <dbReference type="NCBI Taxonomy" id="2211445"/>
    <lineage>
        <taxon>Bacteria</taxon>
        <taxon>Pseudomonadati</taxon>
        <taxon>Bacteroidota</taxon>
        <taxon>Flavobacteriia</taxon>
        <taxon>Flavobacteriales</taxon>
        <taxon>Flavobacteriaceae</taxon>
        <taxon>Flavobacterium</taxon>
    </lineage>
</organism>
<proteinExistence type="predicted"/>
<reference evidence="1 2" key="1">
    <citation type="submission" date="2018-05" db="EMBL/GenBank/DDBJ databases">
        <title>Flavobacterium sp. strain IMCC34758, incomplete genome.</title>
        <authorList>
            <person name="Joung Y."/>
        </authorList>
    </citation>
    <scope>NUCLEOTIDE SEQUENCE [LARGE SCALE GENOMIC DNA]</scope>
    <source>
        <strain evidence="1 2">IMCC34758</strain>
    </source>
</reference>